<organism evidence="3 4">
    <name type="scientific">Paenibacillus residui</name>
    <dbReference type="NCBI Taxonomy" id="629724"/>
    <lineage>
        <taxon>Bacteria</taxon>
        <taxon>Bacillati</taxon>
        <taxon>Bacillota</taxon>
        <taxon>Bacilli</taxon>
        <taxon>Bacillales</taxon>
        <taxon>Paenibacillaceae</taxon>
        <taxon>Paenibacillus</taxon>
    </lineage>
</organism>
<keyword evidence="2" id="KW-0812">Transmembrane</keyword>
<evidence type="ECO:0000313" key="3">
    <source>
        <dbReference type="EMBL" id="MFD0871806.1"/>
    </source>
</evidence>
<evidence type="ECO:0000256" key="2">
    <source>
        <dbReference type="SAM" id="Phobius"/>
    </source>
</evidence>
<protein>
    <submittedName>
        <fullName evidence="3">DUF4446 family protein</fullName>
    </submittedName>
</protein>
<evidence type="ECO:0000256" key="1">
    <source>
        <dbReference type="SAM" id="Coils"/>
    </source>
</evidence>
<sequence length="173" mass="19929">MELIFGLEPEMWEAVQVLVIGFMFLLIIVLWIKLARMNKKYKRMMRGGTENLEQMLIQMQESYRQAAAANQNYMESVQHLEKEMKKMKGHVEVIRYNAFPDQGSDMSFSIAFLDEERDGVVLTGIHGRNESYLYAKPIKQGVSSYSLSPEEKQVIDLIMEKAGKPQRLSSGND</sequence>
<dbReference type="Pfam" id="PF14584">
    <property type="entry name" value="DUF4446"/>
    <property type="match status" value="1"/>
</dbReference>
<feature type="transmembrane region" description="Helical" evidence="2">
    <location>
        <begin position="15"/>
        <end position="35"/>
    </location>
</feature>
<reference evidence="4" key="1">
    <citation type="journal article" date="2019" name="Int. J. Syst. Evol. Microbiol.">
        <title>The Global Catalogue of Microorganisms (GCM) 10K type strain sequencing project: providing services to taxonomists for standard genome sequencing and annotation.</title>
        <authorList>
            <consortium name="The Broad Institute Genomics Platform"/>
            <consortium name="The Broad Institute Genome Sequencing Center for Infectious Disease"/>
            <person name="Wu L."/>
            <person name="Ma J."/>
        </authorList>
    </citation>
    <scope>NUCLEOTIDE SEQUENCE [LARGE SCALE GENOMIC DNA]</scope>
    <source>
        <strain evidence="4">CCUG 57263</strain>
    </source>
</reference>
<proteinExistence type="predicted"/>
<comment type="caution">
    <text evidence="3">The sequence shown here is derived from an EMBL/GenBank/DDBJ whole genome shotgun (WGS) entry which is preliminary data.</text>
</comment>
<accession>A0ABW3DGT4</accession>
<dbReference type="Proteomes" id="UP001597120">
    <property type="component" value="Unassembled WGS sequence"/>
</dbReference>
<feature type="coiled-coil region" evidence="1">
    <location>
        <begin position="52"/>
        <end position="90"/>
    </location>
</feature>
<dbReference type="InterPro" id="IPR027981">
    <property type="entry name" value="DUF4446"/>
</dbReference>
<keyword evidence="2" id="KW-0472">Membrane</keyword>
<evidence type="ECO:0000313" key="4">
    <source>
        <dbReference type="Proteomes" id="UP001597120"/>
    </source>
</evidence>
<name>A0ABW3DGT4_9BACL</name>
<gene>
    <name evidence="3" type="ORF">ACFQ03_22015</name>
</gene>
<keyword evidence="1" id="KW-0175">Coiled coil</keyword>
<dbReference type="RefSeq" id="WP_144937091.1">
    <property type="nucleotide sequence ID" value="NZ_JBHTIU010000089.1"/>
</dbReference>
<keyword evidence="4" id="KW-1185">Reference proteome</keyword>
<dbReference type="EMBL" id="JBHTIU010000089">
    <property type="protein sequence ID" value="MFD0871806.1"/>
    <property type="molecule type" value="Genomic_DNA"/>
</dbReference>
<keyword evidence="2" id="KW-1133">Transmembrane helix</keyword>